<name>A0A5K1FAV7_9MAGN</name>
<dbReference type="Pfam" id="PF02775">
    <property type="entry name" value="TPP_enzyme_C"/>
    <property type="match status" value="1"/>
</dbReference>
<dbReference type="GO" id="GO:0009099">
    <property type="term" value="P:L-valine biosynthetic process"/>
    <property type="evidence" value="ECO:0007669"/>
    <property type="project" value="TreeGrafter"/>
</dbReference>
<evidence type="ECO:0000259" key="2">
    <source>
        <dbReference type="Pfam" id="PF02775"/>
    </source>
</evidence>
<gene>
    <name evidence="3" type="ORF">NYM_LOCUS23255</name>
</gene>
<dbReference type="SUPFAM" id="SSF52518">
    <property type="entry name" value="Thiamin diphosphate-binding fold (THDP-binding)"/>
    <property type="match status" value="1"/>
</dbReference>
<dbReference type="GO" id="GO:0003984">
    <property type="term" value="F:acetolactate synthase activity"/>
    <property type="evidence" value="ECO:0007669"/>
    <property type="project" value="TreeGrafter"/>
</dbReference>
<dbReference type="InterPro" id="IPR045229">
    <property type="entry name" value="TPP_enz"/>
</dbReference>
<dbReference type="GO" id="GO:0030976">
    <property type="term" value="F:thiamine pyrophosphate binding"/>
    <property type="evidence" value="ECO:0007669"/>
    <property type="project" value="InterPro"/>
</dbReference>
<proteinExistence type="inferred from homology"/>
<dbReference type="InterPro" id="IPR011766">
    <property type="entry name" value="TPP_enzyme_TPP-bd"/>
</dbReference>
<dbReference type="GO" id="GO:0005948">
    <property type="term" value="C:acetolactate synthase complex"/>
    <property type="evidence" value="ECO:0007669"/>
    <property type="project" value="TreeGrafter"/>
</dbReference>
<sequence>MLDESTKGEVIIWNRAASNLAAQWYNYKRPRQWLTSGGLGAVKFGVPAAIGAAVANLGALVVDIDMDGSFIMNVQ</sequence>
<evidence type="ECO:0000256" key="1">
    <source>
        <dbReference type="ARBA" id="ARBA00007812"/>
    </source>
</evidence>
<feature type="domain" description="Thiamine pyrophosphate enzyme TPP-binding" evidence="2">
    <location>
        <begin position="20"/>
        <end position="75"/>
    </location>
</feature>
<dbReference type="Gramene" id="NC7G0235510.1">
    <property type="protein sequence ID" value="NC7G0235510.1:cds"/>
    <property type="gene ID" value="NC7G0235510"/>
</dbReference>
<organism evidence="3">
    <name type="scientific">Nymphaea colorata</name>
    <name type="common">pocket water lily</name>
    <dbReference type="NCBI Taxonomy" id="210225"/>
    <lineage>
        <taxon>Eukaryota</taxon>
        <taxon>Viridiplantae</taxon>
        <taxon>Streptophyta</taxon>
        <taxon>Embryophyta</taxon>
        <taxon>Tracheophyta</taxon>
        <taxon>Spermatophyta</taxon>
        <taxon>Magnoliopsida</taxon>
        <taxon>Nymphaeales</taxon>
        <taxon>Nymphaeaceae</taxon>
        <taxon>Nymphaea</taxon>
    </lineage>
</organism>
<dbReference type="EMBL" id="LR721785">
    <property type="protein sequence ID" value="VVW59774.1"/>
    <property type="molecule type" value="Genomic_DNA"/>
</dbReference>
<dbReference type="InterPro" id="IPR029061">
    <property type="entry name" value="THDP-binding"/>
</dbReference>
<dbReference type="PANTHER" id="PTHR18968:SF13">
    <property type="entry name" value="ACETOLACTATE SYNTHASE CATALYTIC SUBUNIT, MITOCHONDRIAL"/>
    <property type="match status" value="1"/>
</dbReference>
<reference evidence="3" key="1">
    <citation type="submission" date="2019-09" db="EMBL/GenBank/DDBJ databases">
        <authorList>
            <person name="Zhang L."/>
        </authorList>
    </citation>
    <scope>NUCLEOTIDE SEQUENCE</scope>
</reference>
<dbReference type="GO" id="GO:0050660">
    <property type="term" value="F:flavin adenine dinucleotide binding"/>
    <property type="evidence" value="ECO:0007669"/>
    <property type="project" value="TreeGrafter"/>
</dbReference>
<dbReference type="PANTHER" id="PTHR18968">
    <property type="entry name" value="THIAMINE PYROPHOSPHATE ENZYMES"/>
    <property type="match status" value="1"/>
</dbReference>
<accession>A0A5K1FAV7</accession>
<comment type="similarity">
    <text evidence="1">Belongs to the TPP enzyme family.</text>
</comment>
<evidence type="ECO:0000313" key="3">
    <source>
        <dbReference type="EMBL" id="VVW59774.1"/>
    </source>
</evidence>
<dbReference type="GO" id="GO:0009097">
    <property type="term" value="P:isoleucine biosynthetic process"/>
    <property type="evidence" value="ECO:0007669"/>
    <property type="project" value="TreeGrafter"/>
</dbReference>
<dbReference type="Gene3D" id="3.40.50.970">
    <property type="match status" value="1"/>
</dbReference>
<dbReference type="AlphaFoldDB" id="A0A5K1FAV7"/>
<protein>
    <recommendedName>
        <fullName evidence="2">Thiamine pyrophosphate enzyme TPP-binding domain-containing protein</fullName>
    </recommendedName>
</protein>